<sequence length="242" mass="26580">MTLQQDWHEQDSSEFIELGEYFVPERQTQMNVVTAMIPPPDSPVEMLDLCCGQGKLSAALLAAFPTATVTGLDLSPAMLDTARRDLAGHGDRFRTERFDLAAHDWRKRPVAPAAVVSSLAVHHLDADGKRALYRDVHTMLRPGGVLVIADLVQPAGPRGVALARAMWNDAVREQSLAGTGGLQAYDKFHALEWSCYEYPDELDKPSPVLDQLGWLREAGFTEVDLYWMKAGHAVFGGVKPAA</sequence>
<protein>
    <submittedName>
        <fullName evidence="2">SAM-dependent methyltransferase</fullName>
    </submittedName>
</protein>
<gene>
    <name evidence="2" type="ORF">GCM10010218_37410</name>
</gene>
<reference evidence="2" key="1">
    <citation type="journal article" date="2014" name="Int. J. Syst. Evol. Microbiol.">
        <title>Complete genome sequence of Corynebacterium casei LMG S-19264T (=DSM 44701T), isolated from a smear-ripened cheese.</title>
        <authorList>
            <consortium name="US DOE Joint Genome Institute (JGI-PGF)"/>
            <person name="Walter F."/>
            <person name="Albersmeier A."/>
            <person name="Kalinowski J."/>
            <person name="Ruckert C."/>
        </authorList>
    </citation>
    <scope>NUCLEOTIDE SEQUENCE</scope>
    <source>
        <strain evidence="2">JCM 4059</strain>
    </source>
</reference>
<keyword evidence="3" id="KW-1185">Reference proteome</keyword>
<dbReference type="AlphaFoldDB" id="A0A919EDW3"/>
<keyword evidence="2" id="KW-0808">Transferase</keyword>
<evidence type="ECO:0000259" key="1">
    <source>
        <dbReference type="Pfam" id="PF13649"/>
    </source>
</evidence>
<feature type="domain" description="Methyltransferase" evidence="1">
    <location>
        <begin position="47"/>
        <end position="144"/>
    </location>
</feature>
<dbReference type="CDD" id="cd02440">
    <property type="entry name" value="AdoMet_MTases"/>
    <property type="match status" value="1"/>
</dbReference>
<comment type="caution">
    <text evidence="2">The sequence shown here is derived from an EMBL/GenBank/DDBJ whole genome shotgun (WGS) entry which is preliminary data.</text>
</comment>
<dbReference type="GO" id="GO:0032259">
    <property type="term" value="P:methylation"/>
    <property type="evidence" value="ECO:0007669"/>
    <property type="project" value="UniProtKB-KW"/>
</dbReference>
<dbReference type="InterPro" id="IPR029063">
    <property type="entry name" value="SAM-dependent_MTases_sf"/>
</dbReference>
<dbReference type="PANTHER" id="PTHR42912">
    <property type="entry name" value="METHYLTRANSFERASE"/>
    <property type="match status" value="1"/>
</dbReference>
<dbReference type="GO" id="GO:0008168">
    <property type="term" value="F:methyltransferase activity"/>
    <property type="evidence" value="ECO:0007669"/>
    <property type="project" value="UniProtKB-KW"/>
</dbReference>
<proteinExistence type="predicted"/>
<evidence type="ECO:0000313" key="3">
    <source>
        <dbReference type="Proteomes" id="UP000638313"/>
    </source>
</evidence>
<dbReference type="PANTHER" id="PTHR42912:SF93">
    <property type="entry name" value="N6-ADENOSINE-METHYLTRANSFERASE TMT1A"/>
    <property type="match status" value="1"/>
</dbReference>
<keyword evidence="2" id="KW-0489">Methyltransferase</keyword>
<reference evidence="2" key="2">
    <citation type="submission" date="2020-09" db="EMBL/GenBank/DDBJ databases">
        <authorList>
            <person name="Sun Q."/>
            <person name="Ohkuma M."/>
        </authorList>
    </citation>
    <scope>NUCLEOTIDE SEQUENCE</scope>
    <source>
        <strain evidence="2">JCM 4059</strain>
    </source>
</reference>
<dbReference type="RefSeq" id="WP_190130775.1">
    <property type="nucleotide sequence ID" value="NZ_BNBD01000007.1"/>
</dbReference>
<dbReference type="Pfam" id="PF13649">
    <property type="entry name" value="Methyltransf_25"/>
    <property type="match status" value="1"/>
</dbReference>
<dbReference type="InterPro" id="IPR050508">
    <property type="entry name" value="Methyltransf_Superfamily"/>
</dbReference>
<name>A0A919EDW3_9ACTN</name>
<dbReference type="Gene3D" id="3.40.50.150">
    <property type="entry name" value="Vaccinia Virus protein VP39"/>
    <property type="match status" value="1"/>
</dbReference>
<accession>A0A919EDW3</accession>
<dbReference type="EMBL" id="BNBD01000007">
    <property type="protein sequence ID" value="GHF52463.1"/>
    <property type="molecule type" value="Genomic_DNA"/>
</dbReference>
<dbReference type="Proteomes" id="UP000638313">
    <property type="component" value="Unassembled WGS sequence"/>
</dbReference>
<organism evidence="2 3">
    <name type="scientific">Streptomyces mashuensis</name>
    <dbReference type="NCBI Taxonomy" id="33904"/>
    <lineage>
        <taxon>Bacteria</taxon>
        <taxon>Bacillati</taxon>
        <taxon>Actinomycetota</taxon>
        <taxon>Actinomycetes</taxon>
        <taxon>Kitasatosporales</taxon>
        <taxon>Streptomycetaceae</taxon>
        <taxon>Streptomyces</taxon>
    </lineage>
</organism>
<evidence type="ECO:0000313" key="2">
    <source>
        <dbReference type="EMBL" id="GHF52463.1"/>
    </source>
</evidence>
<dbReference type="InterPro" id="IPR041698">
    <property type="entry name" value="Methyltransf_25"/>
</dbReference>
<dbReference type="SUPFAM" id="SSF53335">
    <property type="entry name" value="S-adenosyl-L-methionine-dependent methyltransferases"/>
    <property type="match status" value="1"/>
</dbReference>